<dbReference type="STRING" id="1505723.SAMN04487792_1621"/>
<dbReference type="EMBL" id="FOMN01000013">
    <property type="protein sequence ID" value="SFD62152.1"/>
    <property type="molecule type" value="Genomic_DNA"/>
</dbReference>
<evidence type="ECO:0000313" key="1">
    <source>
        <dbReference type="EMBL" id="SFD62152.1"/>
    </source>
</evidence>
<accession>A0A1I1TU93</accession>
<dbReference type="RefSeq" id="WP_090094139.1">
    <property type="nucleotide sequence ID" value="NZ_CBCRVU010000006.1"/>
</dbReference>
<reference evidence="2" key="1">
    <citation type="submission" date="2016-10" db="EMBL/GenBank/DDBJ databases">
        <authorList>
            <person name="Varghese N."/>
            <person name="Submissions S."/>
        </authorList>
    </citation>
    <scope>NUCLEOTIDE SEQUENCE [LARGE SCALE GENOMIC DNA]</scope>
    <source>
        <strain evidence="2">R-53102</strain>
    </source>
</reference>
<name>A0A1I1TU93_9LACO</name>
<gene>
    <name evidence="1" type="ORF">SAMN04487792_1621</name>
</gene>
<organism evidence="1 2">
    <name type="scientific">Lactobacillus bombicola</name>
    <dbReference type="NCBI Taxonomy" id="1505723"/>
    <lineage>
        <taxon>Bacteria</taxon>
        <taxon>Bacillati</taxon>
        <taxon>Bacillota</taxon>
        <taxon>Bacilli</taxon>
        <taxon>Lactobacillales</taxon>
        <taxon>Lactobacillaceae</taxon>
        <taxon>Lactobacillus</taxon>
    </lineage>
</organism>
<proteinExistence type="predicted"/>
<protein>
    <submittedName>
        <fullName evidence="1">Uncharacterized protein</fullName>
    </submittedName>
</protein>
<sequence>MSLNKAQTDLLRKLHKAQGLTEKQWEAKIFSKLFENLLSNGKRDELQNAVLEAAGQQELDEQLQKLQDQQQNNYE</sequence>
<evidence type="ECO:0000313" key="2">
    <source>
        <dbReference type="Proteomes" id="UP000199599"/>
    </source>
</evidence>
<dbReference type="Proteomes" id="UP000199599">
    <property type="component" value="Unassembled WGS sequence"/>
</dbReference>
<dbReference type="AlphaFoldDB" id="A0A1I1TU93"/>